<evidence type="ECO:0000256" key="1">
    <source>
        <dbReference type="SAM" id="MobiDB-lite"/>
    </source>
</evidence>
<organism evidence="2 3">
    <name type="scientific">Caerostris extrusa</name>
    <name type="common">Bark spider</name>
    <name type="synonym">Caerostris bankana</name>
    <dbReference type="NCBI Taxonomy" id="172846"/>
    <lineage>
        <taxon>Eukaryota</taxon>
        <taxon>Metazoa</taxon>
        <taxon>Ecdysozoa</taxon>
        <taxon>Arthropoda</taxon>
        <taxon>Chelicerata</taxon>
        <taxon>Arachnida</taxon>
        <taxon>Araneae</taxon>
        <taxon>Araneomorphae</taxon>
        <taxon>Entelegynae</taxon>
        <taxon>Araneoidea</taxon>
        <taxon>Araneidae</taxon>
        <taxon>Caerostris</taxon>
    </lineage>
</organism>
<protein>
    <submittedName>
        <fullName evidence="2">Uncharacterized protein</fullName>
    </submittedName>
</protein>
<sequence length="109" mass="12692">MKQFMEHKINERAFSNNDGTYHKTIPIKDPAERNDSPSQIRPDNIRRERLLKIGNIPFGLMGWTGWKGEGPSSTKREYRFAARFGGQRQKMQIPGWSEMQSGVRPRDED</sequence>
<evidence type="ECO:0000313" key="3">
    <source>
        <dbReference type="Proteomes" id="UP001054945"/>
    </source>
</evidence>
<accession>A0AAV4VKY8</accession>
<dbReference type="Proteomes" id="UP001054945">
    <property type="component" value="Unassembled WGS sequence"/>
</dbReference>
<name>A0AAV4VKY8_CAEEX</name>
<reference evidence="2 3" key="1">
    <citation type="submission" date="2021-06" db="EMBL/GenBank/DDBJ databases">
        <title>Caerostris extrusa draft genome.</title>
        <authorList>
            <person name="Kono N."/>
            <person name="Arakawa K."/>
        </authorList>
    </citation>
    <scope>NUCLEOTIDE SEQUENCE [LARGE SCALE GENOMIC DNA]</scope>
</reference>
<dbReference type="AlphaFoldDB" id="A0AAV4VKY8"/>
<keyword evidence="3" id="KW-1185">Reference proteome</keyword>
<comment type="caution">
    <text evidence="2">The sequence shown here is derived from an EMBL/GenBank/DDBJ whole genome shotgun (WGS) entry which is preliminary data.</text>
</comment>
<feature type="region of interest" description="Disordered" evidence="1">
    <location>
        <begin position="1"/>
        <end position="43"/>
    </location>
</feature>
<proteinExistence type="predicted"/>
<feature type="compositionally biased region" description="Basic and acidic residues" evidence="1">
    <location>
        <begin position="1"/>
        <end position="11"/>
    </location>
</feature>
<dbReference type="EMBL" id="BPLR01014673">
    <property type="protein sequence ID" value="GIY70484.1"/>
    <property type="molecule type" value="Genomic_DNA"/>
</dbReference>
<evidence type="ECO:0000313" key="2">
    <source>
        <dbReference type="EMBL" id="GIY70484.1"/>
    </source>
</evidence>
<gene>
    <name evidence="2" type="ORF">CEXT_47431</name>
</gene>